<gene>
    <name evidence="2" type="ORF">MAR_031422</name>
</gene>
<reference evidence="2" key="1">
    <citation type="submission" date="2022-11" db="EMBL/GenBank/DDBJ databases">
        <title>Centuries of genome instability and evolution in soft-shell clam transmissible cancer (bioRxiv).</title>
        <authorList>
            <person name="Hart S.F.M."/>
            <person name="Yonemitsu M.A."/>
            <person name="Giersch R.M."/>
            <person name="Beal B.F."/>
            <person name="Arriagada G."/>
            <person name="Davis B.W."/>
            <person name="Ostrander E.A."/>
            <person name="Goff S.P."/>
            <person name="Metzger M.J."/>
        </authorList>
    </citation>
    <scope>NUCLEOTIDE SEQUENCE</scope>
    <source>
        <strain evidence="2">MELC-2E11</strain>
        <tissue evidence="2">Siphon/mantle</tissue>
    </source>
</reference>
<sequence>MGNAQRVARRPKLSKCTMGNAQREARRPKHSECTMGNAQRVQQIKSKNGPPYLVDLLDL</sequence>
<name>A0ABY7F3R8_MYAAR</name>
<evidence type="ECO:0000313" key="3">
    <source>
        <dbReference type="Proteomes" id="UP001164746"/>
    </source>
</evidence>
<keyword evidence="3" id="KW-1185">Reference proteome</keyword>
<proteinExistence type="predicted"/>
<accession>A0ABY7F3R8</accession>
<evidence type="ECO:0000313" key="2">
    <source>
        <dbReference type="EMBL" id="WAR16828.1"/>
    </source>
</evidence>
<evidence type="ECO:0000256" key="1">
    <source>
        <dbReference type="SAM" id="MobiDB-lite"/>
    </source>
</evidence>
<organism evidence="2 3">
    <name type="scientific">Mya arenaria</name>
    <name type="common">Soft-shell clam</name>
    <dbReference type="NCBI Taxonomy" id="6604"/>
    <lineage>
        <taxon>Eukaryota</taxon>
        <taxon>Metazoa</taxon>
        <taxon>Spiralia</taxon>
        <taxon>Lophotrochozoa</taxon>
        <taxon>Mollusca</taxon>
        <taxon>Bivalvia</taxon>
        <taxon>Autobranchia</taxon>
        <taxon>Heteroconchia</taxon>
        <taxon>Euheterodonta</taxon>
        <taxon>Imparidentia</taxon>
        <taxon>Neoheterodontei</taxon>
        <taxon>Myida</taxon>
        <taxon>Myoidea</taxon>
        <taxon>Myidae</taxon>
        <taxon>Mya</taxon>
    </lineage>
</organism>
<protein>
    <submittedName>
        <fullName evidence="2">Uncharacterized protein</fullName>
    </submittedName>
</protein>
<dbReference type="EMBL" id="CP111021">
    <property type="protein sequence ID" value="WAR16828.1"/>
    <property type="molecule type" value="Genomic_DNA"/>
</dbReference>
<dbReference type="Proteomes" id="UP001164746">
    <property type="component" value="Chromosome 10"/>
</dbReference>
<feature type="region of interest" description="Disordered" evidence="1">
    <location>
        <begin position="1"/>
        <end position="41"/>
    </location>
</feature>